<dbReference type="RefSeq" id="WP_353640834.1">
    <property type="nucleotide sequence ID" value="NZ_CP159253.1"/>
</dbReference>
<protein>
    <recommendedName>
        <fullName evidence="2">DUF1127 domain-containing protein</fullName>
    </recommendedName>
</protein>
<name>A0AAU8CIA4_9HYPH</name>
<dbReference type="AlphaFoldDB" id="A0AAU8CIA4"/>
<dbReference type="EMBL" id="CP159253">
    <property type="protein sequence ID" value="XCG46598.1"/>
    <property type="molecule type" value="Genomic_DNA"/>
</dbReference>
<accession>A0AAU8CIA4</accession>
<evidence type="ECO:0000313" key="1">
    <source>
        <dbReference type="EMBL" id="XCG46598.1"/>
    </source>
</evidence>
<sequence length="61" mass="7113">MMGKFLFIAVGPIRNWSRRRAEQKAMWLATDQLSRSPDELLNDIGILRDEITRASQSRRLP</sequence>
<organism evidence="1">
    <name type="scientific">Mesorhizobium sp. WSM2240</name>
    <dbReference type="NCBI Taxonomy" id="3228851"/>
    <lineage>
        <taxon>Bacteria</taxon>
        <taxon>Pseudomonadati</taxon>
        <taxon>Pseudomonadota</taxon>
        <taxon>Alphaproteobacteria</taxon>
        <taxon>Hyphomicrobiales</taxon>
        <taxon>Phyllobacteriaceae</taxon>
        <taxon>Mesorhizobium</taxon>
    </lineage>
</organism>
<evidence type="ECO:0008006" key="2">
    <source>
        <dbReference type="Google" id="ProtNLM"/>
    </source>
</evidence>
<proteinExistence type="predicted"/>
<gene>
    <name evidence="1" type="ORF">ABVK50_14825</name>
</gene>
<reference evidence="1" key="1">
    <citation type="submission" date="2024-06" db="EMBL/GenBank/DDBJ databases">
        <title>Mesorhizobium karijinii sp. nov., a symbiont of the iconic Swainsona formosa from arid Australia.</title>
        <authorList>
            <person name="Hill Y.J."/>
            <person name="Watkin E.L.J."/>
            <person name="O'Hara G.W."/>
            <person name="Terpolilli J."/>
            <person name="Tye M.L."/>
            <person name="Kohlmeier M.G."/>
        </authorList>
    </citation>
    <scope>NUCLEOTIDE SEQUENCE</scope>
    <source>
        <strain evidence="1">WSM2240</strain>
    </source>
</reference>